<dbReference type="EMBL" id="JANBPW010004600">
    <property type="protein sequence ID" value="KAJ1934552.1"/>
    <property type="molecule type" value="Genomic_DNA"/>
</dbReference>
<comment type="caution">
    <text evidence="1">The sequence shown here is derived from an EMBL/GenBank/DDBJ whole genome shotgun (WGS) entry which is preliminary data.</text>
</comment>
<organism evidence="1 2">
    <name type="scientific">Linderina macrospora</name>
    <dbReference type="NCBI Taxonomy" id="4868"/>
    <lineage>
        <taxon>Eukaryota</taxon>
        <taxon>Fungi</taxon>
        <taxon>Fungi incertae sedis</taxon>
        <taxon>Zoopagomycota</taxon>
        <taxon>Kickxellomycotina</taxon>
        <taxon>Kickxellomycetes</taxon>
        <taxon>Kickxellales</taxon>
        <taxon>Kickxellaceae</taxon>
        <taxon>Linderina</taxon>
    </lineage>
</organism>
<dbReference type="Proteomes" id="UP001150603">
    <property type="component" value="Unassembled WGS sequence"/>
</dbReference>
<name>A0ACC1J249_9FUNG</name>
<protein>
    <submittedName>
        <fullName evidence="1">Uncharacterized protein</fullName>
    </submittedName>
</protein>
<sequence>MALADTYTFFLGSSKKDWVAYEGTHKTYDDALQSGSRALNFYAGLAKVVLTSAEIDFADDATIAPGSVVANNITVVATIDWSTDRKALVTGLSGPPRTVEHRKQGKSWKLKAPNGKQYKWEIEEPKRHWRLCNGSDVIASFDSYYFWKKEPGYLKLHDIHDDDTRLLILASWGLVAKSHFEKSTTDNISLGVATAVSGAFATNP</sequence>
<evidence type="ECO:0000313" key="2">
    <source>
        <dbReference type="Proteomes" id="UP001150603"/>
    </source>
</evidence>
<gene>
    <name evidence="1" type="ORF">FBU59_005661</name>
</gene>
<reference evidence="1" key="1">
    <citation type="submission" date="2022-07" db="EMBL/GenBank/DDBJ databases">
        <title>Phylogenomic reconstructions and comparative analyses of Kickxellomycotina fungi.</title>
        <authorList>
            <person name="Reynolds N.K."/>
            <person name="Stajich J.E."/>
            <person name="Barry K."/>
            <person name="Grigoriev I.V."/>
            <person name="Crous P."/>
            <person name="Smith M.E."/>
        </authorList>
    </citation>
    <scope>NUCLEOTIDE SEQUENCE</scope>
    <source>
        <strain evidence="1">NRRL 5244</strain>
    </source>
</reference>
<keyword evidence="2" id="KW-1185">Reference proteome</keyword>
<proteinExistence type="predicted"/>
<evidence type="ECO:0000313" key="1">
    <source>
        <dbReference type="EMBL" id="KAJ1934552.1"/>
    </source>
</evidence>
<accession>A0ACC1J249</accession>